<accession>A0A816HGC7</accession>
<comment type="caution">
    <text evidence="4">The sequence shown here is derived from an EMBL/GenBank/DDBJ whole genome shotgun (WGS) entry which is preliminary data.</text>
</comment>
<dbReference type="AlphaFoldDB" id="A0A816HGC7"/>
<evidence type="ECO:0008006" key="6">
    <source>
        <dbReference type="Google" id="ProtNLM"/>
    </source>
</evidence>
<evidence type="ECO:0000313" key="5">
    <source>
        <dbReference type="Proteomes" id="UP000663834"/>
    </source>
</evidence>
<evidence type="ECO:0000259" key="3">
    <source>
        <dbReference type="Pfam" id="PF20209"/>
    </source>
</evidence>
<evidence type="ECO:0000259" key="2">
    <source>
        <dbReference type="Pfam" id="PF14214"/>
    </source>
</evidence>
<feature type="compositionally biased region" description="Basic residues" evidence="1">
    <location>
        <begin position="1"/>
        <end position="13"/>
    </location>
</feature>
<dbReference type="EMBL" id="CAJNOW010022094">
    <property type="protein sequence ID" value="CAF1686549.1"/>
    <property type="molecule type" value="Genomic_DNA"/>
</dbReference>
<reference evidence="4" key="1">
    <citation type="submission" date="2021-02" db="EMBL/GenBank/DDBJ databases">
        <authorList>
            <person name="Nowell W R."/>
        </authorList>
    </citation>
    <scope>NUCLEOTIDE SEQUENCE</scope>
</reference>
<sequence>MVRKKSVASKTKSRRESYKRRQDVHSKISRSWRILIVTLKAFKKFLSLRRTVKNTSFAQKSVTISENDFIDLKCINYRNNKDVRDTFCNKIQSHGEIDDQNIIKDVVKKIVSRVCRLDSERKRQLKNRKHQRQIESNFNNENSSLTISRQYKWWRKNCSQNVMLREKESQRLRKFYQKKYNNNIRFREKERIRINSHVSTKYHTNLNARENIKSQSKINVLNKYHSNSDFRNKLITQSSITILNKYHNDVDFRNKHKTQSKIINLNKYHNNSVFRDKLITQSKINILNKYHSNSDFRNKLITQSSITILNKYHNDIDFRNEYKARMKTAVLKRYYTDNSIRLKMIQDALNWYRRNNTLTRQQSRQFYNQRRRILKKYSIIESHKCTSKHKNLYMENFKKFRNIIQEGPDYICISCGIALFRNQVVPFIEEKYLKQNMSFEMKEYIPSYFIDISSSELKWICRLCSDKIKKQQLPSRALLNKLEICEIPAELKKLNNLEKHLIALRLPFMKIVNLTSGKLSSRLAQKGTKGPLHCVPSDVQDTVTILPRPVDKSMMIRLQLKRRLKYKAVWEDQLINPYDVKDALLILTKMHPGYKYIKINEIDESYLTSDQHNNDENNTDSVIELMNVDTYEKVISIEEIAISNENHLKSLGLGDLDNNNHSDEEIDEDNNDIRSKYNIGTDSCTQPCDFNDFLVFNKQPCIVAPAEKNKLSSLLTDKTIEALAFPHLFPDGKGSFDEDRKSNLKWKEYCKVRLFSSDSRFAADSSYIFYLQYLGDLKQVYSGINIAFRKKLPINAKQSLDENQMKFLMNKDMIYRHLQCVRGSPQYWHKRLKDLFSMTRQLGFPTFFLTLSCADLRWKEFVDTFVRHTGGTIKESYTFEEKTKLLRANPVLATRLFEKRFSSFMTYFIKGGASCLGKVNDWFARIEMQLRGSPHSHMPVWVEDAPKYNGPQTDEKTRLAIVTFCDKYITTRFPSLEEVAELHNIIKEVQTHSRNHSKSCLKYHKTMCRFGFPRSTWESMQTNFRRYANEISNE</sequence>
<dbReference type="OrthoDB" id="416437at2759"/>
<gene>
    <name evidence="4" type="ORF">KQP761_LOCUS38824</name>
</gene>
<name>A0A816HGC7_9BILA</name>
<feature type="region of interest" description="Disordered" evidence="1">
    <location>
        <begin position="1"/>
        <end position="22"/>
    </location>
</feature>
<organism evidence="4 5">
    <name type="scientific">Rotaria magnacalcarata</name>
    <dbReference type="NCBI Taxonomy" id="392030"/>
    <lineage>
        <taxon>Eukaryota</taxon>
        <taxon>Metazoa</taxon>
        <taxon>Spiralia</taxon>
        <taxon>Gnathifera</taxon>
        <taxon>Rotifera</taxon>
        <taxon>Eurotatoria</taxon>
        <taxon>Bdelloidea</taxon>
        <taxon>Philodinida</taxon>
        <taxon>Philodinidae</taxon>
        <taxon>Rotaria</taxon>
    </lineage>
</organism>
<dbReference type="Pfam" id="PF20209">
    <property type="entry name" value="DUF6570"/>
    <property type="match status" value="1"/>
</dbReference>
<proteinExistence type="predicted"/>
<protein>
    <recommendedName>
        <fullName evidence="6">ATP-dependent DNA helicase</fullName>
    </recommendedName>
</protein>
<dbReference type="InterPro" id="IPR025476">
    <property type="entry name" value="Helitron_helicase-like"/>
</dbReference>
<evidence type="ECO:0000313" key="4">
    <source>
        <dbReference type="EMBL" id="CAF1686549.1"/>
    </source>
</evidence>
<dbReference type="Proteomes" id="UP000663834">
    <property type="component" value="Unassembled WGS sequence"/>
</dbReference>
<dbReference type="Pfam" id="PF14214">
    <property type="entry name" value="Helitron_like_N"/>
    <property type="match status" value="1"/>
</dbReference>
<evidence type="ECO:0000256" key="1">
    <source>
        <dbReference type="SAM" id="MobiDB-lite"/>
    </source>
</evidence>
<feature type="domain" description="DUF6570" evidence="3">
    <location>
        <begin position="470"/>
        <end position="601"/>
    </location>
</feature>
<dbReference type="InterPro" id="IPR046700">
    <property type="entry name" value="DUF6570"/>
</dbReference>
<feature type="domain" description="Helitron helicase-like" evidence="2">
    <location>
        <begin position="802"/>
        <end position="938"/>
    </location>
</feature>